<reference evidence="1" key="1">
    <citation type="journal article" date="2019" name="bioRxiv">
        <title>The Genome of the Zebra Mussel, Dreissena polymorpha: A Resource for Invasive Species Research.</title>
        <authorList>
            <person name="McCartney M.A."/>
            <person name="Auch B."/>
            <person name="Kono T."/>
            <person name="Mallez S."/>
            <person name="Zhang Y."/>
            <person name="Obille A."/>
            <person name="Becker A."/>
            <person name="Abrahante J.E."/>
            <person name="Garbe J."/>
            <person name="Badalamenti J.P."/>
            <person name="Herman A."/>
            <person name="Mangelson H."/>
            <person name="Liachko I."/>
            <person name="Sullivan S."/>
            <person name="Sone E.D."/>
            <person name="Koren S."/>
            <person name="Silverstein K.A.T."/>
            <person name="Beckman K.B."/>
            <person name="Gohl D.M."/>
        </authorList>
    </citation>
    <scope>NUCLEOTIDE SEQUENCE</scope>
    <source>
        <strain evidence="1">Duluth1</strain>
        <tissue evidence="1">Whole animal</tissue>
    </source>
</reference>
<reference evidence="1" key="2">
    <citation type="submission" date="2020-11" db="EMBL/GenBank/DDBJ databases">
        <authorList>
            <person name="McCartney M.A."/>
            <person name="Auch B."/>
            <person name="Kono T."/>
            <person name="Mallez S."/>
            <person name="Becker A."/>
            <person name="Gohl D.M."/>
            <person name="Silverstein K.A.T."/>
            <person name="Koren S."/>
            <person name="Bechman K.B."/>
            <person name="Herman A."/>
            <person name="Abrahante J.E."/>
            <person name="Garbe J."/>
        </authorList>
    </citation>
    <scope>NUCLEOTIDE SEQUENCE</scope>
    <source>
        <strain evidence="1">Duluth1</strain>
        <tissue evidence="1">Whole animal</tissue>
    </source>
</reference>
<dbReference type="EMBL" id="JAIWYP010000011">
    <property type="protein sequence ID" value="KAH3739908.1"/>
    <property type="molecule type" value="Genomic_DNA"/>
</dbReference>
<keyword evidence="2" id="KW-1185">Reference proteome</keyword>
<protein>
    <submittedName>
        <fullName evidence="1">Uncharacterized protein</fullName>
    </submittedName>
</protein>
<gene>
    <name evidence="1" type="ORF">DPMN_046598</name>
</gene>
<comment type="caution">
    <text evidence="1">The sequence shown here is derived from an EMBL/GenBank/DDBJ whole genome shotgun (WGS) entry which is preliminary data.</text>
</comment>
<name>A0A9D4D9W2_DREPO</name>
<evidence type="ECO:0000313" key="2">
    <source>
        <dbReference type="Proteomes" id="UP000828390"/>
    </source>
</evidence>
<dbReference type="AlphaFoldDB" id="A0A9D4D9W2"/>
<evidence type="ECO:0000313" key="1">
    <source>
        <dbReference type="EMBL" id="KAH3739908.1"/>
    </source>
</evidence>
<sequence>MTGTGRQFKKDCDFVHSVAEKVIDKRKETLVRAITVYGILVLPADNGYSCLLL</sequence>
<proteinExistence type="predicted"/>
<accession>A0A9D4D9W2</accession>
<dbReference type="Proteomes" id="UP000828390">
    <property type="component" value="Unassembled WGS sequence"/>
</dbReference>
<organism evidence="1 2">
    <name type="scientific">Dreissena polymorpha</name>
    <name type="common">Zebra mussel</name>
    <name type="synonym">Mytilus polymorpha</name>
    <dbReference type="NCBI Taxonomy" id="45954"/>
    <lineage>
        <taxon>Eukaryota</taxon>
        <taxon>Metazoa</taxon>
        <taxon>Spiralia</taxon>
        <taxon>Lophotrochozoa</taxon>
        <taxon>Mollusca</taxon>
        <taxon>Bivalvia</taxon>
        <taxon>Autobranchia</taxon>
        <taxon>Heteroconchia</taxon>
        <taxon>Euheterodonta</taxon>
        <taxon>Imparidentia</taxon>
        <taxon>Neoheterodontei</taxon>
        <taxon>Myida</taxon>
        <taxon>Dreissenoidea</taxon>
        <taxon>Dreissenidae</taxon>
        <taxon>Dreissena</taxon>
    </lineage>
</organism>